<proteinExistence type="predicted"/>
<keyword evidence="1" id="KW-0812">Transmembrane</keyword>
<dbReference type="KEGG" id="pry:Prubr_70770"/>
<gene>
    <name evidence="2" type="ORF">Prubr_70770</name>
</gene>
<feature type="transmembrane region" description="Helical" evidence="1">
    <location>
        <begin position="20"/>
        <end position="39"/>
    </location>
</feature>
<feature type="transmembrane region" description="Helical" evidence="1">
    <location>
        <begin position="87"/>
        <end position="108"/>
    </location>
</feature>
<dbReference type="AlphaFoldDB" id="A0A810N9H6"/>
<accession>A0A810N9H6</accession>
<sequence>MDPGRPDALRAAIERRLRSLAVFEAANIPLQAVIWFGVLGLPGSAANLAGFALFALLLAEGTAYWAAKLRQVRRPGRRLPGLTFFRVVRVVNVPLLAAGLALAGYAVATDPGRASWPGLGFAVFAVLEHVNYFHLQLMHDTVADWRRLRRGGLHRSHLARDLRRTRTRPGRQYIRLPPPA</sequence>
<dbReference type="EMBL" id="AP023359">
    <property type="protein sequence ID" value="BCJ70056.1"/>
    <property type="molecule type" value="Genomic_DNA"/>
</dbReference>
<feature type="transmembrane region" description="Helical" evidence="1">
    <location>
        <begin position="45"/>
        <end position="66"/>
    </location>
</feature>
<keyword evidence="1" id="KW-0472">Membrane</keyword>
<evidence type="ECO:0000313" key="2">
    <source>
        <dbReference type="EMBL" id="BCJ70056.1"/>
    </source>
</evidence>
<evidence type="ECO:0000256" key="1">
    <source>
        <dbReference type="SAM" id="Phobius"/>
    </source>
</evidence>
<feature type="transmembrane region" description="Helical" evidence="1">
    <location>
        <begin position="114"/>
        <end position="133"/>
    </location>
</feature>
<protein>
    <submittedName>
        <fullName evidence="2">Uncharacterized protein</fullName>
    </submittedName>
</protein>
<keyword evidence="1" id="KW-1133">Transmembrane helix</keyword>
<dbReference type="RefSeq" id="WP_246568065.1">
    <property type="nucleotide sequence ID" value="NZ_AP023359.1"/>
</dbReference>
<keyword evidence="3" id="KW-1185">Reference proteome</keyword>
<reference evidence="2" key="1">
    <citation type="submission" date="2020-08" db="EMBL/GenBank/DDBJ databases">
        <title>Whole genome shotgun sequence of Polymorphospora rubra NBRC 101157.</title>
        <authorList>
            <person name="Komaki H."/>
            <person name="Tamura T."/>
        </authorList>
    </citation>
    <scope>NUCLEOTIDE SEQUENCE</scope>
    <source>
        <strain evidence="2">NBRC 101157</strain>
    </source>
</reference>
<name>A0A810N9H6_9ACTN</name>
<organism evidence="2 3">
    <name type="scientific">Polymorphospora rubra</name>
    <dbReference type="NCBI Taxonomy" id="338584"/>
    <lineage>
        <taxon>Bacteria</taxon>
        <taxon>Bacillati</taxon>
        <taxon>Actinomycetota</taxon>
        <taxon>Actinomycetes</taxon>
        <taxon>Micromonosporales</taxon>
        <taxon>Micromonosporaceae</taxon>
        <taxon>Polymorphospora</taxon>
    </lineage>
</organism>
<evidence type="ECO:0000313" key="3">
    <source>
        <dbReference type="Proteomes" id="UP000680866"/>
    </source>
</evidence>
<dbReference type="Proteomes" id="UP000680866">
    <property type="component" value="Chromosome"/>
</dbReference>